<accession>A0A135VA10</accession>
<proteinExistence type="predicted"/>
<evidence type="ECO:0000313" key="3">
    <source>
        <dbReference type="Proteomes" id="UP000070121"/>
    </source>
</evidence>
<comment type="caution">
    <text evidence="2">The sequence shown here is derived from an EMBL/GenBank/DDBJ whole genome shotgun (WGS) entry which is preliminary data.</text>
</comment>
<gene>
    <name evidence="2" type="ORF">CSAL01_01535</name>
</gene>
<evidence type="ECO:0000256" key="1">
    <source>
        <dbReference type="SAM" id="MobiDB-lite"/>
    </source>
</evidence>
<dbReference type="EMBL" id="JFFI01000064">
    <property type="protein sequence ID" value="KXH69513.1"/>
    <property type="molecule type" value="Genomic_DNA"/>
</dbReference>
<name>A0A135VA10_9PEZI</name>
<sequence>MCRRVYKHYTACGCVLNALFYDKCVRGPASPLCQKTTGIVTRNGEMCPYHTRVARRQDRRRHRQADGGSQDSEKIRMSIEDPFTFTGTDKEIIPTKLEDRHKLGDFQFFIKDLDTFLKKLSEPENETQTELQPEPKPELKPKQSGKNDQLKDKKVSPDLSPLAGCSDWTDDDENDNAIARRTRRGRLEKDFRAYVRENEKKEALFDLSDEFMSSDCGDDNDVSDSSSYTDLGDFYPSPMSLSPYFNNDNDGDVSESNESSGAGDVHPSSSSLCSDQGDDSVVPKSSSSDSDHGHMMSTIPRSVQRSRSIPRRGTLHADLSWNTPPENSDDDMGEGGETEDEGTEVEEAEDEPDYDSKDSDMPDADEDDGGDYVPEPTWPPTGVEWTSKLKYMSGIPRRATAIIDDWN</sequence>
<keyword evidence="3" id="KW-1185">Reference proteome</keyword>
<reference evidence="2 3" key="1">
    <citation type="submission" date="2014-02" db="EMBL/GenBank/DDBJ databases">
        <title>The genome sequence of Colletotrichum salicis CBS 607.94.</title>
        <authorList>
            <person name="Baroncelli R."/>
            <person name="Thon M.R."/>
        </authorList>
    </citation>
    <scope>NUCLEOTIDE SEQUENCE [LARGE SCALE GENOMIC DNA]</scope>
    <source>
        <strain evidence="2 3">CBS 607.94</strain>
    </source>
</reference>
<protein>
    <submittedName>
        <fullName evidence="2">Uncharacterized protein</fullName>
    </submittedName>
</protein>
<feature type="compositionally biased region" description="Low complexity" evidence="1">
    <location>
        <begin position="279"/>
        <end position="288"/>
    </location>
</feature>
<feature type="compositionally biased region" description="Acidic residues" evidence="1">
    <location>
        <begin position="361"/>
        <end position="370"/>
    </location>
</feature>
<feature type="region of interest" description="Disordered" evidence="1">
    <location>
        <begin position="211"/>
        <end position="384"/>
    </location>
</feature>
<dbReference type="STRING" id="1209931.A0A135VA10"/>
<feature type="region of interest" description="Disordered" evidence="1">
    <location>
        <begin position="122"/>
        <end position="183"/>
    </location>
</feature>
<dbReference type="OrthoDB" id="4847507at2759"/>
<organism evidence="2 3">
    <name type="scientific">Colletotrichum salicis</name>
    <dbReference type="NCBI Taxonomy" id="1209931"/>
    <lineage>
        <taxon>Eukaryota</taxon>
        <taxon>Fungi</taxon>
        <taxon>Dikarya</taxon>
        <taxon>Ascomycota</taxon>
        <taxon>Pezizomycotina</taxon>
        <taxon>Sordariomycetes</taxon>
        <taxon>Hypocreomycetidae</taxon>
        <taxon>Glomerellales</taxon>
        <taxon>Glomerellaceae</taxon>
        <taxon>Colletotrichum</taxon>
        <taxon>Colletotrichum acutatum species complex</taxon>
    </lineage>
</organism>
<evidence type="ECO:0000313" key="2">
    <source>
        <dbReference type="EMBL" id="KXH69513.1"/>
    </source>
</evidence>
<dbReference type="AlphaFoldDB" id="A0A135VA10"/>
<dbReference type="Proteomes" id="UP000070121">
    <property type="component" value="Unassembled WGS sequence"/>
</dbReference>
<feature type="compositionally biased region" description="Polar residues" evidence="1">
    <location>
        <begin position="239"/>
        <end position="248"/>
    </location>
</feature>
<feature type="compositionally biased region" description="Acidic residues" evidence="1">
    <location>
        <begin position="327"/>
        <end position="353"/>
    </location>
</feature>